<proteinExistence type="predicted"/>
<dbReference type="AlphaFoldDB" id="A0AAE1XI94"/>
<evidence type="ECO:0000313" key="3">
    <source>
        <dbReference type="Proteomes" id="UP001293254"/>
    </source>
</evidence>
<name>A0AAE1XI94_9LAMI</name>
<keyword evidence="3" id="KW-1185">Reference proteome</keyword>
<dbReference type="EMBL" id="JACGWO010000016">
    <property type="protein sequence ID" value="KAK4412268.1"/>
    <property type="molecule type" value="Genomic_DNA"/>
</dbReference>
<gene>
    <name evidence="2" type="ORF">Salat_2989000</name>
</gene>
<organism evidence="2 3">
    <name type="scientific">Sesamum alatum</name>
    <dbReference type="NCBI Taxonomy" id="300844"/>
    <lineage>
        <taxon>Eukaryota</taxon>
        <taxon>Viridiplantae</taxon>
        <taxon>Streptophyta</taxon>
        <taxon>Embryophyta</taxon>
        <taxon>Tracheophyta</taxon>
        <taxon>Spermatophyta</taxon>
        <taxon>Magnoliopsida</taxon>
        <taxon>eudicotyledons</taxon>
        <taxon>Gunneridae</taxon>
        <taxon>Pentapetalae</taxon>
        <taxon>asterids</taxon>
        <taxon>lamiids</taxon>
        <taxon>Lamiales</taxon>
        <taxon>Pedaliaceae</taxon>
        <taxon>Sesamum</taxon>
    </lineage>
</organism>
<reference evidence="2" key="1">
    <citation type="submission" date="2020-06" db="EMBL/GenBank/DDBJ databases">
        <authorList>
            <person name="Li T."/>
            <person name="Hu X."/>
            <person name="Zhang T."/>
            <person name="Song X."/>
            <person name="Zhang H."/>
            <person name="Dai N."/>
            <person name="Sheng W."/>
            <person name="Hou X."/>
            <person name="Wei L."/>
        </authorList>
    </citation>
    <scope>NUCLEOTIDE SEQUENCE</scope>
    <source>
        <strain evidence="2">3651</strain>
        <tissue evidence="2">Leaf</tissue>
    </source>
</reference>
<evidence type="ECO:0000256" key="1">
    <source>
        <dbReference type="SAM" id="MobiDB-lite"/>
    </source>
</evidence>
<reference evidence="2" key="2">
    <citation type="journal article" date="2024" name="Plant">
        <title>Genomic evolution and insights into agronomic trait innovations of Sesamum species.</title>
        <authorList>
            <person name="Miao H."/>
            <person name="Wang L."/>
            <person name="Qu L."/>
            <person name="Liu H."/>
            <person name="Sun Y."/>
            <person name="Le M."/>
            <person name="Wang Q."/>
            <person name="Wei S."/>
            <person name="Zheng Y."/>
            <person name="Lin W."/>
            <person name="Duan Y."/>
            <person name="Cao H."/>
            <person name="Xiong S."/>
            <person name="Wang X."/>
            <person name="Wei L."/>
            <person name="Li C."/>
            <person name="Ma Q."/>
            <person name="Ju M."/>
            <person name="Zhao R."/>
            <person name="Li G."/>
            <person name="Mu C."/>
            <person name="Tian Q."/>
            <person name="Mei H."/>
            <person name="Zhang T."/>
            <person name="Gao T."/>
            <person name="Zhang H."/>
        </authorList>
    </citation>
    <scope>NUCLEOTIDE SEQUENCE</scope>
    <source>
        <strain evidence="2">3651</strain>
    </source>
</reference>
<accession>A0AAE1XI94</accession>
<sequence>METQELHSELLSSLGEVRSSSTRNCIREESSTEDSEGIGIGSLGLALCGGRSRQLRRDKYGDIHRRDLGREAAQNKGYSPRFLDSNLSFQRQRKSQAVKSRPAIDAKRYTSYHRSLTDE</sequence>
<feature type="region of interest" description="Disordered" evidence="1">
    <location>
        <begin position="89"/>
        <end position="119"/>
    </location>
</feature>
<protein>
    <submittedName>
        <fullName evidence="2">Uncharacterized protein</fullName>
    </submittedName>
</protein>
<dbReference type="Proteomes" id="UP001293254">
    <property type="component" value="Unassembled WGS sequence"/>
</dbReference>
<feature type="region of interest" description="Disordered" evidence="1">
    <location>
        <begin position="1"/>
        <end position="38"/>
    </location>
</feature>
<evidence type="ECO:0000313" key="2">
    <source>
        <dbReference type="EMBL" id="KAK4412268.1"/>
    </source>
</evidence>
<comment type="caution">
    <text evidence="2">The sequence shown here is derived from an EMBL/GenBank/DDBJ whole genome shotgun (WGS) entry which is preliminary data.</text>
</comment>